<dbReference type="KEGG" id="psti:SOO65_18505"/>
<sequence length="261" mass="30660">MSHPELERCIEVIRALRHPKTGCPWDLEQTHETLLKYLIEEAYEFVEAVENGDPKHMEEEIGDVLFQVILHTTIGEEKKAFSLESAAKNLADKLVRRHPHVFTQKDMKLTSDEVLENWAKIKVTEKGERKYTIDEKYLHAPALESSFKIGKKSTTVNFDWQDHQQVMMKVEEEWQEVKEELPPTGQYNKERVKEEIGDLLFSVAQLARHLDLNPEECLRDANKKFIKRFQKVEDMVKASGRKLEDTPQEELEEYWVKVKKV</sequence>
<dbReference type="InterPro" id="IPR011551">
    <property type="entry name" value="NTP_PyrPHydrolase_MazG"/>
</dbReference>
<dbReference type="AlphaFoldDB" id="A0AAX4HNZ7"/>
<dbReference type="Gene3D" id="1.10.287.1080">
    <property type="entry name" value="MazG-like"/>
    <property type="match status" value="2"/>
</dbReference>
<dbReference type="GO" id="GO:0047429">
    <property type="term" value="F:nucleoside triphosphate diphosphatase activity"/>
    <property type="evidence" value="ECO:0007669"/>
    <property type="project" value="UniProtKB-EC"/>
</dbReference>
<dbReference type="Pfam" id="PF03819">
    <property type="entry name" value="MazG"/>
    <property type="match status" value="2"/>
</dbReference>
<dbReference type="NCBIfam" id="TIGR00444">
    <property type="entry name" value="mazG"/>
    <property type="match status" value="1"/>
</dbReference>
<dbReference type="GO" id="GO:0046061">
    <property type="term" value="P:dATP catabolic process"/>
    <property type="evidence" value="ECO:0007669"/>
    <property type="project" value="TreeGrafter"/>
</dbReference>
<accession>A0AAX4HNZ7</accession>
<dbReference type="GO" id="GO:0046052">
    <property type="term" value="P:UTP catabolic process"/>
    <property type="evidence" value="ECO:0007669"/>
    <property type="project" value="TreeGrafter"/>
</dbReference>
<dbReference type="InterPro" id="IPR048015">
    <property type="entry name" value="NTP-PPase_MazG-like_N"/>
</dbReference>
<dbReference type="Proteomes" id="UP001324634">
    <property type="component" value="Chromosome"/>
</dbReference>
<dbReference type="CDD" id="cd11528">
    <property type="entry name" value="NTP-PPase_MazG_Nterm"/>
    <property type="match status" value="1"/>
</dbReference>
<reference evidence="2 3" key="1">
    <citation type="submission" date="2023-11" db="EMBL/GenBank/DDBJ databases">
        <title>Peredibacter starrii A3.12.</title>
        <authorList>
            <person name="Mitchell R.J."/>
        </authorList>
    </citation>
    <scope>NUCLEOTIDE SEQUENCE [LARGE SCALE GENOMIC DNA]</scope>
    <source>
        <strain evidence="2 3">A3.12</strain>
    </source>
</reference>
<dbReference type="GO" id="GO:0006203">
    <property type="term" value="P:dGTP catabolic process"/>
    <property type="evidence" value="ECO:0007669"/>
    <property type="project" value="TreeGrafter"/>
</dbReference>
<protein>
    <submittedName>
        <fullName evidence="2">Nucleoside triphosphate pyrophosphohydrolase</fullName>
        <ecNumber evidence="2">3.6.1.9</ecNumber>
    </submittedName>
</protein>
<dbReference type="GO" id="GO:0006950">
    <property type="term" value="P:response to stress"/>
    <property type="evidence" value="ECO:0007669"/>
    <property type="project" value="UniProtKB-ARBA"/>
</dbReference>
<feature type="domain" description="NTP pyrophosphohydrolase MazG-like" evidence="1">
    <location>
        <begin position="29"/>
        <end position="102"/>
    </location>
</feature>
<dbReference type="GO" id="GO:0046047">
    <property type="term" value="P:TTP catabolic process"/>
    <property type="evidence" value="ECO:0007669"/>
    <property type="project" value="TreeGrafter"/>
</dbReference>
<dbReference type="EC" id="3.6.1.9" evidence="2"/>
<evidence type="ECO:0000313" key="3">
    <source>
        <dbReference type="Proteomes" id="UP001324634"/>
    </source>
</evidence>
<name>A0AAX4HNZ7_9BACT</name>
<proteinExistence type="predicted"/>
<gene>
    <name evidence="2" type="primary">mazG</name>
    <name evidence="2" type="ORF">SOO65_18505</name>
</gene>
<keyword evidence="2" id="KW-0378">Hydrolase</keyword>
<dbReference type="PANTHER" id="PTHR30522">
    <property type="entry name" value="NUCLEOSIDE TRIPHOSPHATE PYROPHOSPHOHYDROLASE"/>
    <property type="match status" value="1"/>
</dbReference>
<dbReference type="GO" id="GO:0046081">
    <property type="term" value="P:dUTP catabolic process"/>
    <property type="evidence" value="ECO:0007669"/>
    <property type="project" value="TreeGrafter"/>
</dbReference>
<dbReference type="EMBL" id="CP139487">
    <property type="protein sequence ID" value="WPU64689.1"/>
    <property type="molecule type" value="Genomic_DNA"/>
</dbReference>
<evidence type="ECO:0000313" key="2">
    <source>
        <dbReference type="EMBL" id="WPU64689.1"/>
    </source>
</evidence>
<dbReference type="NCBIfam" id="NF007113">
    <property type="entry name" value="PRK09562.1"/>
    <property type="match status" value="1"/>
</dbReference>
<dbReference type="RefSeq" id="WP_321393943.1">
    <property type="nucleotide sequence ID" value="NZ_CP139487.1"/>
</dbReference>
<keyword evidence="3" id="KW-1185">Reference proteome</keyword>
<dbReference type="FunFam" id="1.10.287.1080:FF:000001">
    <property type="entry name" value="Nucleoside triphosphate pyrophosphohydrolase"/>
    <property type="match status" value="1"/>
</dbReference>
<dbReference type="CDD" id="cd11529">
    <property type="entry name" value="NTP-PPase_MazG_Cterm"/>
    <property type="match status" value="1"/>
</dbReference>
<dbReference type="PANTHER" id="PTHR30522:SF0">
    <property type="entry name" value="NUCLEOSIDE TRIPHOSPHATE PYROPHOSPHOHYDROLASE"/>
    <property type="match status" value="1"/>
</dbReference>
<dbReference type="GO" id="GO:0046076">
    <property type="term" value="P:dTTP catabolic process"/>
    <property type="evidence" value="ECO:0007669"/>
    <property type="project" value="TreeGrafter"/>
</dbReference>
<dbReference type="InterPro" id="IPR048011">
    <property type="entry name" value="NTP-PPase_MazG-like_C"/>
</dbReference>
<dbReference type="SUPFAM" id="SSF101386">
    <property type="entry name" value="all-alpha NTP pyrophosphatases"/>
    <property type="match status" value="2"/>
</dbReference>
<organism evidence="2 3">
    <name type="scientific">Peredibacter starrii</name>
    <dbReference type="NCBI Taxonomy" id="28202"/>
    <lineage>
        <taxon>Bacteria</taxon>
        <taxon>Pseudomonadati</taxon>
        <taxon>Bdellovibrionota</taxon>
        <taxon>Bacteriovoracia</taxon>
        <taxon>Bacteriovoracales</taxon>
        <taxon>Bacteriovoracaceae</taxon>
        <taxon>Peredibacter</taxon>
    </lineage>
</organism>
<evidence type="ECO:0000259" key="1">
    <source>
        <dbReference type="Pfam" id="PF03819"/>
    </source>
</evidence>
<dbReference type="InterPro" id="IPR004518">
    <property type="entry name" value="MazG-like_dom"/>
</dbReference>
<feature type="domain" description="NTP pyrophosphohydrolase MazG-like" evidence="1">
    <location>
        <begin position="161"/>
        <end position="232"/>
    </location>
</feature>